<dbReference type="InParanoid" id="D2VZJ3"/>
<feature type="compositionally biased region" description="Polar residues" evidence="1">
    <location>
        <begin position="52"/>
        <end position="62"/>
    </location>
</feature>
<gene>
    <name evidence="2" type="ORF">NAEGRDRAFT_59681</name>
</gene>
<proteinExistence type="predicted"/>
<reference evidence="2 3" key="1">
    <citation type="journal article" date="2010" name="Cell">
        <title>The genome of Naegleria gruberi illuminates early eukaryotic versatility.</title>
        <authorList>
            <person name="Fritz-Laylin L.K."/>
            <person name="Prochnik S.E."/>
            <person name="Ginger M.L."/>
            <person name="Dacks J.B."/>
            <person name="Carpenter M.L."/>
            <person name="Field M.C."/>
            <person name="Kuo A."/>
            <person name="Paredez A."/>
            <person name="Chapman J."/>
            <person name="Pham J."/>
            <person name="Shu S."/>
            <person name="Neupane R."/>
            <person name="Cipriano M."/>
            <person name="Mancuso J."/>
            <person name="Tu H."/>
            <person name="Salamov A."/>
            <person name="Lindquist E."/>
            <person name="Shapiro H."/>
            <person name="Lucas S."/>
            <person name="Grigoriev I.V."/>
            <person name="Cande W.Z."/>
            <person name="Fulton C."/>
            <person name="Rokhsar D.S."/>
            <person name="Dawson S.C."/>
        </authorList>
    </citation>
    <scope>NUCLEOTIDE SEQUENCE [LARGE SCALE GENOMIC DNA]</scope>
    <source>
        <strain evidence="2 3">NEG-M</strain>
    </source>
</reference>
<feature type="region of interest" description="Disordered" evidence="1">
    <location>
        <begin position="82"/>
        <end position="101"/>
    </location>
</feature>
<accession>D2VZJ3</accession>
<evidence type="ECO:0000313" key="3">
    <source>
        <dbReference type="Proteomes" id="UP000006671"/>
    </source>
</evidence>
<organism evidence="3">
    <name type="scientific">Naegleria gruberi</name>
    <name type="common">Amoeba</name>
    <dbReference type="NCBI Taxonomy" id="5762"/>
    <lineage>
        <taxon>Eukaryota</taxon>
        <taxon>Discoba</taxon>
        <taxon>Heterolobosea</taxon>
        <taxon>Tetramitia</taxon>
        <taxon>Eutetramitia</taxon>
        <taxon>Vahlkampfiidae</taxon>
        <taxon>Naegleria</taxon>
    </lineage>
</organism>
<dbReference type="AlphaFoldDB" id="D2VZJ3"/>
<feature type="compositionally biased region" description="Low complexity" evidence="1">
    <location>
        <begin position="27"/>
        <end position="40"/>
    </location>
</feature>
<feature type="region of interest" description="Disordered" evidence="1">
    <location>
        <begin position="1"/>
        <end position="68"/>
    </location>
</feature>
<feature type="compositionally biased region" description="Polar residues" evidence="1">
    <location>
        <begin position="1"/>
        <end position="10"/>
    </location>
</feature>
<dbReference type="RefSeq" id="XP_002670545.1">
    <property type="nucleotide sequence ID" value="XM_002670499.1"/>
</dbReference>
<dbReference type="Proteomes" id="UP000006671">
    <property type="component" value="Unassembled WGS sequence"/>
</dbReference>
<dbReference type="EMBL" id="GG738914">
    <property type="protein sequence ID" value="EFC37801.1"/>
    <property type="molecule type" value="Genomic_DNA"/>
</dbReference>
<name>D2VZJ3_NAEGR</name>
<sequence>MYTPSITETIENPPPTSKPISGGSNATFEPSSSTPFSPTEHAVQLQYPPPESKSNPSDTYISEQVPVSKPVTALIEPPELKPAVAASGQPSSNSPPKTDIKDPKSLHLPHLHVPSMFHDKSDPIHKVNEYDVDGIRQRRLIYGAVLDRFVYVCLDVGAFLGYLSYLSIRNIPEQQVLELEDILSWLKLLGL</sequence>
<protein>
    <submittedName>
        <fullName evidence="2">Predicted protein</fullName>
    </submittedName>
</protein>
<evidence type="ECO:0000313" key="2">
    <source>
        <dbReference type="EMBL" id="EFC37801.1"/>
    </source>
</evidence>
<dbReference type="KEGG" id="ngr:NAEGRDRAFT_59681"/>
<evidence type="ECO:0000256" key="1">
    <source>
        <dbReference type="SAM" id="MobiDB-lite"/>
    </source>
</evidence>
<dbReference type="GeneID" id="8853656"/>
<dbReference type="VEuPathDB" id="AmoebaDB:NAEGRDRAFT_59681"/>
<keyword evidence="3" id="KW-1185">Reference proteome</keyword>